<dbReference type="EMBL" id="VOBR01000039">
    <property type="protein sequence ID" value="TWP45746.1"/>
    <property type="molecule type" value="Genomic_DNA"/>
</dbReference>
<evidence type="ECO:0000256" key="1">
    <source>
        <dbReference type="ARBA" id="ARBA00007664"/>
    </source>
</evidence>
<dbReference type="SUPFAM" id="SSF50494">
    <property type="entry name" value="Trypsin-like serine proteases"/>
    <property type="match status" value="1"/>
</dbReference>
<evidence type="ECO:0000259" key="7">
    <source>
        <dbReference type="PROSITE" id="PS51829"/>
    </source>
</evidence>
<reference evidence="8 9" key="1">
    <citation type="submission" date="2019-07" db="EMBL/GenBank/DDBJ databases">
        <title>Lentzea xizangensis sp. nov., isolated from Qinghai-Tibetan Plateau Soils.</title>
        <authorList>
            <person name="Huang J."/>
        </authorList>
    </citation>
    <scope>NUCLEOTIDE SEQUENCE [LARGE SCALE GENOMIC DNA]</scope>
    <source>
        <strain evidence="8 9">FXJ1.1311</strain>
    </source>
</reference>
<dbReference type="InterPro" id="IPR001254">
    <property type="entry name" value="Trypsin_dom"/>
</dbReference>
<feature type="domain" description="Peptidase S1" evidence="6">
    <location>
        <begin position="28"/>
        <end position="237"/>
    </location>
</feature>
<dbReference type="PANTHER" id="PTHR24276:SF98">
    <property type="entry name" value="FI18310P1-RELATED"/>
    <property type="match status" value="1"/>
</dbReference>
<feature type="chain" id="PRO_5021964494" evidence="5">
    <location>
        <begin position="21"/>
        <end position="356"/>
    </location>
</feature>
<evidence type="ECO:0000256" key="2">
    <source>
        <dbReference type="ARBA" id="ARBA00022670"/>
    </source>
</evidence>
<dbReference type="InterPro" id="IPR002884">
    <property type="entry name" value="P_dom"/>
</dbReference>
<evidence type="ECO:0000256" key="3">
    <source>
        <dbReference type="ARBA" id="ARBA00022801"/>
    </source>
</evidence>
<dbReference type="InterPro" id="IPR050430">
    <property type="entry name" value="Peptidase_S1"/>
</dbReference>
<name>A0A563EGV3_9PSEU</name>
<evidence type="ECO:0000259" key="6">
    <source>
        <dbReference type="PROSITE" id="PS50240"/>
    </source>
</evidence>
<evidence type="ECO:0000313" key="9">
    <source>
        <dbReference type="Proteomes" id="UP000316639"/>
    </source>
</evidence>
<dbReference type="RefSeq" id="WP_146359608.1">
    <property type="nucleotide sequence ID" value="NZ_VOBR01000039.1"/>
</dbReference>
<dbReference type="Gene3D" id="2.60.120.260">
    <property type="entry name" value="Galactose-binding domain-like"/>
    <property type="match status" value="1"/>
</dbReference>
<dbReference type="Gene3D" id="2.40.10.10">
    <property type="entry name" value="Trypsin-like serine proteases"/>
    <property type="match status" value="1"/>
</dbReference>
<dbReference type="GO" id="GO:0006508">
    <property type="term" value="P:proteolysis"/>
    <property type="evidence" value="ECO:0007669"/>
    <property type="project" value="UniProtKB-KW"/>
</dbReference>
<dbReference type="GO" id="GO:0004252">
    <property type="term" value="F:serine-type endopeptidase activity"/>
    <property type="evidence" value="ECO:0007669"/>
    <property type="project" value="InterPro"/>
</dbReference>
<comment type="caution">
    <text evidence="8">The sequence shown here is derived from an EMBL/GenBank/DDBJ whole genome shotgun (WGS) entry which is preliminary data.</text>
</comment>
<dbReference type="SUPFAM" id="SSF49785">
    <property type="entry name" value="Galactose-binding domain-like"/>
    <property type="match status" value="1"/>
</dbReference>
<keyword evidence="3" id="KW-0378">Hydrolase</keyword>
<proteinExistence type="inferred from homology"/>
<evidence type="ECO:0000313" key="8">
    <source>
        <dbReference type="EMBL" id="TWP45746.1"/>
    </source>
</evidence>
<dbReference type="Proteomes" id="UP000316639">
    <property type="component" value="Unassembled WGS sequence"/>
</dbReference>
<keyword evidence="9" id="KW-1185">Reference proteome</keyword>
<accession>A0A563EGV3</accession>
<dbReference type="SMART" id="SM00020">
    <property type="entry name" value="Tryp_SPc"/>
    <property type="match status" value="1"/>
</dbReference>
<dbReference type="CDD" id="cd00190">
    <property type="entry name" value="Tryp_SPc"/>
    <property type="match status" value="1"/>
</dbReference>
<dbReference type="Pfam" id="PF01483">
    <property type="entry name" value="P_proprotein"/>
    <property type="match status" value="1"/>
</dbReference>
<feature type="signal peptide" evidence="5">
    <location>
        <begin position="1"/>
        <end position="20"/>
    </location>
</feature>
<dbReference type="Pfam" id="PF00089">
    <property type="entry name" value="Trypsin"/>
    <property type="match status" value="1"/>
</dbReference>
<evidence type="ECO:0000256" key="5">
    <source>
        <dbReference type="SAM" id="SignalP"/>
    </source>
</evidence>
<protein>
    <submittedName>
        <fullName evidence="8">Trypsin-like serine protease</fullName>
    </submittedName>
</protein>
<dbReference type="PROSITE" id="PS51829">
    <property type="entry name" value="P_HOMO_B"/>
    <property type="match status" value="1"/>
</dbReference>
<dbReference type="OrthoDB" id="3657335at2"/>
<keyword evidence="4" id="KW-1015">Disulfide bond</keyword>
<organism evidence="8 9">
    <name type="scientific">Lentzea tibetensis</name>
    <dbReference type="NCBI Taxonomy" id="2591470"/>
    <lineage>
        <taxon>Bacteria</taxon>
        <taxon>Bacillati</taxon>
        <taxon>Actinomycetota</taxon>
        <taxon>Actinomycetes</taxon>
        <taxon>Pseudonocardiales</taxon>
        <taxon>Pseudonocardiaceae</taxon>
        <taxon>Lentzea</taxon>
    </lineage>
</organism>
<dbReference type="InterPro" id="IPR009003">
    <property type="entry name" value="Peptidase_S1_PA"/>
</dbReference>
<dbReference type="PROSITE" id="PS50240">
    <property type="entry name" value="TRYPSIN_DOM"/>
    <property type="match status" value="1"/>
</dbReference>
<keyword evidence="5" id="KW-0732">Signal</keyword>
<keyword evidence="2 8" id="KW-0645">Protease</keyword>
<dbReference type="InterPro" id="IPR043504">
    <property type="entry name" value="Peptidase_S1_PA_chymotrypsin"/>
</dbReference>
<feature type="domain" description="P/Homo B" evidence="7">
    <location>
        <begin position="240"/>
        <end position="356"/>
    </location>
</feature>
<comment type="similarity">
    <text evidence="1">Belongs to the peptidase S1 family.</text>
</comment>
<dbReference type="PANTHER" id="PTHR24276">
    <property type="entry name" value="POLYSERASE-RELATED"/>
    <property type="match status" value="1"/>
</dbReference>
<gene>
    <name evidence="8" type="ORF">FKR81_38620</name>
</gene>
<dbReference type="InterPro" id="IPR001314">
    <property type="entry name" value="Peptidase_S1A"/>
</dbReference>
<dbReference type="InterPro" id="IPR008979">
    <property type="entry name" value="Galactose-bd-like_sf"/>
</dbReference>
<sequence length="356" mass="37029">MRALLTVIMALLLCSPQAVAQPDVTPNVVGGRPATEAYPFAASLQNSGGGHFCGAVLIRPNWLETAKHCVEGDPPSSVRARIGSTNRTSGGTLVQATRIVLHPQTDVAVIQLASPVSYPPAQIAATAPAGAAIRLLGWGATCDPCNTPAPTILQELDTTILPDSRCGTGTPELCVSNVDGWRGACYGDSGGPAVMKVGTEWQLVGTTTAGTSPICGQAPAIYMDSTTHRAWIDGIVGGGTPPGKEFTNDVDVPITDLTTAESPITVSAVAGNAPATLRVNVTVRHTYRGDLVLTLLSPNGTTYGLEDFPNNDSGDDVVKTYTVNASASPANGTWRLRVQDVARQDTGRIDVWSLAF</sequence>
<dbReference type="AlphaFoldDB" id="A0A563EGV3"/>
<dbReference type="PRINTS" id="PR00722">
    <property type="entry name" value="CHYMOTRYPSIN"/>
</dbReference>
<evidence type="ECO:0000256" key="4">
    <source>
        <dbReference type="ARBA" id="ARBA00023157"/>
    </source>
</evidence>